<gene>
    <name evidence="1" type="ORF">A2610_03475</name>
</gene>
<evidence type="ECO:0000313" key="2">
    <source>
        <dbReference type="Proteomes" id="UP000179057"/>
    </source>
</evidence>
<organism evidence="1 2">
    <name type="scientific">Candidatus Wolfebacteria bacterium RIFOXYD1_FULL_48_65</name>
    <dbReference type="NCBI Taxonomy" id="1802561"/>
    <lineage>
        <taxon>Bacteria</taxon>
        <taxon>Candidatus Wolfeibacteriota</taxon>
    </lineage>
</organism>
<dbReference type="Proteomes" id="UP000179057">
    <property type="component" value="Unassembled WGS sequence"/>
</dbReference>
<sequence>MQVLQKYADERALMQLFVDGDPPSGDGGLYPQEFTLHDITARLLTMARVNAWLPLLQRLQVFIFTKQCHQTSYWEGYYFRKQPNGKYKVQREDVSGLPPG</sequence>
<name>A0A1F8E362_9BACT</name>
<evidence type="ECO:0000313" key="1">
    <source>
        <dbReference type="EMBL" id="OGM95254.1"/>
    </source>
</evidence>
<accession>A0A1F8E362</accession>
<protein>
    <submittedName>
        <fullName evidence="1">Uncharacterized protein</fullName>
    </submittedName>
</protein>
<comment type="caution">
    <text evidence="1">The sequence shown here is derived from an EMBL/GenBank/DDBJ whole genome shotgun (WGS) entry which is preliminary data.</text>
</comment>
<dbReference type="AlphaFoldDB" id="A0A1F8E362"/>
<reference evidence="1 2" key="1">
    <citation type="journal article" date="2016" name="Nat. Commun.">
        <title>Thousands of microbial genomes shed light on interconnected biogeochemical processes in an aquifer system.</title>
        <authorList>
            <person name="Anantharaman K."/>
            <person name="Brown C.T."/>
            <person name="Hug L.A."/>
            <person name="Sharon I."/>
            <person name="Castelle C.J."/>
            <person name="Probst A.J."/>
            <person name="Thomas B.C."/>
            <person name="Singh A."/>
            <person name="Wilkins M.J."/>
            <person name="Karaoz U."/>
            <person name="Brodie E.L."/>
            <person name="Williams K.H."/>
            <person name="Hubbard S.S."/>
            <person name="Banfield J.F."/>
        </authorList>
    </citation>
    <scope>NUCLEOTIDE SEQUENCE [LARGE SCALE GENOMIC DNA]</scope>
</reference>
<proteinExistence type="predicted"/>
<dbReference type="EMBL" id="MGIV01000009">
    <property type="protein sequence ID" value="OGM95254.1"/>
    <property type="molecule type" value="Genomic_DNA"/>
</dbReference>